<evidence type="ECO:0000313" key="3">
    <source>
        <dbReference type="Proteomes" id="UP001292094"/>
    </source>
</evidence>
<accession>A0AAE1PH29</accession>
<protein>
    <recommendedName>
        <fullName evidence="1">Ig-like domain-containing protein</fullName>
    </recommendedName>
</protein>
<evidence type="ECO:0000259" key="1">
    <source>
        <dbReference type="PROSITE" id="PS50835"/>
    </source>
</evidence>
<sequence length="132" mass="14859">MVLRTPHNGVWRRVEAVSGREAVLACEVGAFDSSDMVFVVLWYRNGDKEPIYSYDNRPGRLLQAPEDRHTIKSKVLEGRATFRPGQVPALHIKPVLSTDQANYTCRVDFRIGECLVGFGVEALHSYTCTNFS</sequence>
<dbReference type="AlphaFoldDB" id="A0AAE1PH29"/>
<gene>
    <name evidence="2" type="ORF">Pmani_020013</name>
</gene>
<dbReference type="InterPro" id="IPR013783">
    <property type="entry name" value="Ig-like_fold"/>
</dbReference>
<name>A0AAE1PH29_9EUCA</name>
<dbReference type="PANTHER" id="PTHR23278:SF19">
    <property type="entry name" value="OBSCURIN"/>
    <property type="match status" value="1"/>
</dbReference>
<dbReference type="SUPFAM" id="SSF48726">
    <property type="entry name" value="Immunoglobulin"/>
    <property type="match status" value="1"/>
</dbReference>
<dbReference type="Gene3D" id="2.60.40.10">
    <property type="entry name" value="Immunoglobulins"/>
    <property type="match status" value="1"/>
</dbReference>
<dbReference type="InterPro" id="IPR036179">
    <property type="entry name" value="Ig-like_dom_sf"/>
</dbReference>
<dbReference type="PROSITE" id="PS50835">
    <property type="entry name" value="IG_LIKE"/>
    <property type="match status" value="1"/>
</dbReference>
<dbReference type="Proteomes" id="UP001292094">
    <property type="component" value="Unassembled WGS sequence"/>
</dbReference>
<dbReference type="EMBL" id="JAWZYT010001907">
    <property type="protein sequence ID" value="KAK4308259.1"/>
    <property type="molecule type" value="Genomic_DNA"/>
</dbReference>
<comment type="caution">
    <text evidence="2">The sequence shown here is derived from an EMBL/GenBank/DDBJ whole genome shotgun (WGS) entry which is preliminary data.</text>
</comment>
<proteinExistence type="predicted"/>
<dbReference type="InterPro" id="IPR007110">
    <property type="entry name" value="Ig-like_dom"/>
</dbReference>
<organism evidence="2 3">
    <name type="scientific">Petrolisthes manimaculis</name>
    <dbReference type="NCBI Taxonomy" id="1843537"/>
    <lineage>
        <taxon>Eukaryota</taxon>
        <taxon>Metazoa</taxon>
        <taxon>Ecdysozoa</taxon>
        <taxon>Arthropoda</taxon>
        <taxon>Crustacea</taxon>
        <taxon>Multicrustacea</taxon>
        <taxon>Malacostraca</taxon>
        <taxon>Eumalacostraca</taxon>
        <taxon>Eucarida</taxon>
        <taxon>Decapoda</taxon>
        <taxon>Pleocyemata</taxon>
        <taxon>Anomura</taxon>
        <taxon>Galatheoidea</taxon>
        <taxon>Porcellanidae</taxon>
        <taxon>Petrolisthes</taxon>
    </lineage>
</organism>
<keyword evidence="3" id="KW-1185">Reference proteome</keyword>
<evidence type="ECO:0000313" key="2">
    <source>
        <dbReference type="EMBL" id="KAK4308259.1"/>
    </source>
</evidence>
<reference evidence="2" key="1">
    <citation type="submission" date="2023-11" db="EMBL/GenBank/DDBJ databases">
        <title>Genome assemblies of two species of porcelain crab, Petrolisthes cinctipes and Petrolisthes manimaculis (Anomura: Porcellanidae).</title>
        <authorList>
            <person name="Angst P."/>
        </authorList>
    </citation>
    <scope>NUCLEOTIDE SEQUENCE</scope>
    <source>
        <strain evidence="2">PB745_02</strain>
        <tissue evidence="2">Gill</tissue>
    </source>
</reference>
<feature type="domain" description="Ig-like" evidence="1">
    <location>
        <begin position="1"/>
        <end position="107"/>
    </location>
</feature>
<dbReference type="PANTHER" id="PTHR23278">
    <property type="entry name" value="SIDESTEP PROTEIN"/>
    <property type="match status" value="1"/>
</dbReference>